<dbReference type="PROSITE" id="PS51257">
    <property type="entry name" value="PROKAR_LIPOPROTEIN"/>
    <property type="match status" value="1"/>
</dbReference>
<sequence>MKVIIKYILTAVVLTAVSCKNAAVKEEERPRPANDSTVTLNAAQLKNAGIKTGSVTMQNLRATIRVNGAVDVPPQSMVSISFPLGGYLKSTSLLPGSSVRKGEVIAIMEDQNYVQLQQDYLTAKAKMEFLQTDMQRQKELSEADATSKKNYQLVLSDYKTQQVLLKSLEEKLRIIEINPARLNVQNISRDVPVYSPINGYVTKVNVNIGKYVNPSDVLFELVDPDDIHASITVFEKDINYFKKGMKGKVSLVDDPAKTYDVDVILVTKNINDNRSGLVHCHFDNPIHELLPGMFLNGVFELDNKKVQAVTEESVVRYHGKDYLFAAKDSNVFVMMPVQTGNRENGYVELIQDGRDWTNTPIVTGGAYALLSSLKNRMEE</sequence>
<feature type="chain" id="PRO_5045532848" evidence="3">
    <location>
        <begin position="23"/>
        <end position="379"/>
    </location>
</feature>
<evidence type="ECO:0000313" key="4">
    <source>
        <dbReference type="EMBL" id="MEX6689439.1"/>
    </source>
</evidence>
<dbReference type="InterPro" id="IPR051909">
    <property type="entry name" value="MFP_Cation_Efflux"/>
</dbReference>
<evidence type="ECO:0000256" key="1">
    <source>
        <dbReference type="ARBA" id="ARBA00009477"/>
    </source>
</evidence>
<keyword evidence="2" id="KW-0813">Transport</keyword>
<dbReference type="Gene3D" id="2.40.50.100">
    <property type="match status" value="1"/>
</dbReference>
<organism evidence="4 5">
    <name type="scientific">Danxiaibacter flavus</name>
    <dbReference type="NCBI Taxonomy" id="3049108"/>
    <lineage>
        <taxon>Bacteria</taxon>
        <taxon>Pseudomonadati</taxon>
        <taxon>Bacteroidota</taxon>
        <taxon>Chitinophagia</taxon>
        <taxon>Chitinophagales</taxon>
        <taxon>Chitinophagaceae</taxon>
        <taxon>Danxiaibacter</taxon>
    </lineage>
</organism>
<dbReference type="Gene3D" id="1.10.287.470">
    <property type="entry name" value="Helix hairpin bin"/>
    <property type="match status" value="1"/>
</dbReference>
<feature type="signal peptide" evidence="3">
    <location>
        <begin position="1"/>
        <end position="22"/>
    </location>
</feature>
<dbReference type="NCBIfam" id="TIGR01730">
    <property type="entry name" value="RND_mfp"/>
    <property type="match status" value="1"/>
</dbReference>
<evidence type="ECO:0000256" key="2">
    <source>
        <dbReference type="ARBA" id="ARBA00022448"/>
    </source>
</evidence>
<evidence type="ECO:0000313" key="5">
    <source>
        <dbReference type="Proteomes" id="UP001560573"/>
    </source>
</evidence>
<gene>
    <name evidence="4" type="ORF">QTN47_18170</name>
</gene>
<dbReference type="Proteomes" id="UP001560573">
    <property type="component" value="Unassembled WGS sequence"/>
</dbReference>
<evidence type="ECO:0000256" key="3">
    <source>
        <dbReference type="SAM" id="SignalP"/>
    </source>
</evidence>
<accession>A0ABV3ZHR8</accession>
<reference evidence="4 5" key="1">
    <citation type="submission" date="2023-07" db="EMBL/GenBank/DDBJ databases">
        <authorList>
            <person name="Lian W.-H."/>
        </authorList>
    </citation>
    <scope>NUCLEOTIDE SEQUENCE [LARGE SCALE GENOMIC DNA]</scope>
    <source>
        <strain evidence="4 5">SYSU DXS3180</strain>
    </source>
</reference>
<name>A0ABV3ZHR8_9BACT</name>
<protein>
    <submittedName>
        <fullName evidence="4">Efflux RND transporter periplasmic adaptor subunit</fullName>
    </submittedName>
</protein>
<dbReference type="SUPFAM" id="SSF111369">
    <property type="entry name" value="HlyD-like secretion proteins"/>
    <property type="match status" value="1"/>
</dbReference>
<dbReference type="RefSeq" id="WP_369330846.1">
    <property type="nucleotide sequence ID" value="NZ_JAULBC010000006.1"/>
</dbReference>
<dbReference type="PANTHER" id="PTHR30097:SF4">
    <property type="entry name" value="SLR6042 PROTEIN"/>
    <property type="match status" value="1"/>
</dbReference>
<proteinExistence type="inferred from homology"/>
<keyword evidence="3" id="KW-0732">Signal</keyword>
<comment type="caution">
    <text evidence="4">The sequence shown here is derived from an EMBL/GenBank/DDBJ whole genome shotgun (WGS) entry which is preliminary data.</text>
</comment>
<dbReference type="EMBL" id="JAULBC010000006">
    <property type="protein sequence ID" value="MEX6689439.1"/>
    <property type="molecule type" value="Genomic_DNA"/>
</dbReference>
<keyword evidence="5" id="KW-1185">Reference proteome</keyword>
<dbReference type="PANTHER" id="PTHR30097">
    <property type="entry name" value="CATION EFFLUX SYSTEM PROTEIN CUSB"/>
    <property type="match status" value="1"/>
</dbReference>
<comment type="similarity">
    <text evidence="1">Belongs to the membrane fusion protein (MFP) (TC 8.A.1) family.</text>
</comment>
<dbReference type="InterPro" id="IPR006143">
    <property type="entry name" value="RND_pump_MFP"/>
</dbReference>
<dbReference type="Gene3D" id="2.40.30.170">
    <property type="match status" value="1"/>
</dbReference>